<dbReference type="Gene3D" id="1.10.8.60">
    <property type="match status" value="1"/>
</dbReference>
<evidence type="ECO:0000256" key="5">
    <source>
        <dbReference type="ARBA" id="ARBA00023159"/>
    </source>
</evidence>
<evidence type="ECO:0000256" key="6">
    <source>
        <dbReference type="ARBA" id="ARBA00023163"/>
    </source>
</evidence>
<dbReference type="InterPro" id="IPR027417">
    <property type="entry name" value="P-loop_NTPase"/>
</dbReference>
<dbReference type="PROSITE" id="PS00676">
    <property type="entry name" value="SIGMA54_INTERACT_2"/>
    <property type="match status" value="1"/>
</dbReference>
<dbReference type="PROSITE" id="PS00688">
    <property type="entry name" value="SIGMA54_INTERACT_3"/>
    <property type="match status" value="1"/>
</dbReference>
<proteinExistence type="predicted"/>
<dbReference type="InterPro" id="IPR003593">
    <property type="entry name" value="AAA+_ATPase"/>
</dbReference>
<evidence type="ECO:0000313" key="8">
    <source>
        <dbReference type="EMBL" id="CUS33687.1"/>
    </source>
</evidence>
<dbReference type="Gene3D" id="3.40.50.300">
    <property type="entry name" value="P-loop containing nucleotide triphosphate hydrolases"/>
    <property type="match status" value="1"/>
</dbReference>
<sequence>MLDLSFQPTREQLAALLSVSRLLTSSMDLPALLNLIVNSAGELLACEASSLFLVDPTGEQLVLKVATGPVSGEVKELRLKMGEGIAGWVATHQKGLIVNDAQHDPRFAASVDQATGFETRSVLAVPLVDRQQVVGVLETLNTAKVKQFDQTDLELLTAFSSYAAVAVRNANLVASMQEEREVLKVSLEERYRTLIAESPSMQRVVEMSKRAAQSDSTVLLLGESGVGKEILARSIHNWSPRAAKPFVAVNCAALSDHLLESELFGHEKGAFTGAHQQKKGLLEIAQGGTLFLDEIGDMKPALQAKLLRVLQDREFDRVGGTQAIKVDIRVIAATNQDLVSAIADGRFRNDLYFRLNVISLMIPPLRERREDIPALVTFFVARYAKELKRPRMSIHQNAVAAVQHYAWPGNVRELANIIERAVVLAHDDVITVDDLSLEHREPSEPWTVPLMDLPFHASVEEFKRQRVLEAIGQSGGNKTKAAQALQLQPTYLSRLCKQLNIS</sequence>
<evidence type="ECO:0000256" key="2">
    <source>
        <dbReference type="ARBA" id="ARBA00022840"/>
    </source>
</evidence>
<dbReference type="SUPFAM" id="SSF55781">
    <property type="entry name" value="GAF domain-like"/>
    <property type="match status" value="1"/>
</dbReference>
<gene>
    <name evidence="8" type="ORF">COMA1_11291</name>
</gene>
<keyword evidence="3" id="KW-0805">Transcription regulation</keyword>
<keyword evidence="1" id="KW-0547">Nucleotide-binding</keyword>
<dbReference type="InterPro" id="IPR002078">
    <property type="entry name" value="Sigma_54_int"/>
</dbReference>
<dbReference type="GO" id="GO:0006355">
    <property type="term" value="P:regulation of DNA-templated transcription"/>
    <property type="evidence" value="ECO:0007669"/>
    <property type="project" value="InterPro"/>
</dbReference>
<dbReference type="Pfam" id="PF01590">
    <property type="entry name" value="GAF"/>
    <property type="match status" value="1"/>
</dbReference>
<dbReference type="SUPFAM" id="SSF52540">
    <property type="entry name" value="P-loop containing nucleoside triphosphate hydrolases"/>
    <property type="match status" value="1"/>
</dbReference>
<dbReference type="InterPro" id="IPR003018">
    <property type="entry name" value="GAF"/>
</dbReference>
<reference evidence="8 9" key="1">
    <citation type="submission" date="2015-10" db="EMBL/GenBank/DDBJ databases">
        <authorList>
            <person name="Gilbert D.G."/>
        </authorList>
    </citation>
    <scope>NUCLEOTIDE SEQUENCE [LARGE SCALE GENOMIC DNA]</scope>
    <source>
        <strain evidence="8">COMA1</strain>
    </source>
</reference>
<dbReference type="EMBL" id="CZQA01000001">
    <property type="protein sequence ID" value="CUS33687.1"/>
    <property type="molecule type" value="Genomic_DNA"/>
</dbReference>
<dbReference type="InterPro" id="IPR058031">
    <property type="entry name" value="AAA_lid_NorR"/>
</dbReference>
<name>A0A0S4L7L7_9BACT</name>
<evidence type="ECO:0000259" key="7">
    <source>
        <dbReference type="PROSITE" id="PS50045"/>
    </source>
</evidence>
<keyword evidence="6" id="KW-0804">Transcription</keyword>
<dbReference type="Pfam" id="PF00158">
    <property type="entry name" value="Sigma54_activat"/>
    <property type="match status" value="1"/>
</dbReference>
<dbReference type="CDD" id="cd00009">
    <property type="entry name" value="AAA"/>
    <property type="match status" value="1"/>
</dbReference>
<dbReference type="GO" id="GO:0003677">
    <property type="term" value="F:DNA binding"/>
    <property type="evidence" value="ECO:0007669"/>
    <property type="project" value="UniProtKB-KW"/>
</dbReference>
<evidence type="ECO:0000313" key="9">
    <source>
        <dbReference type="Proteomes" id="UP000199032"/>
    </source>
</evidence>
<protein>
    <submittedName>
        <fullName evidence="8">Transcriptional regulatory protein</fullName>
    </submittedName>
</protein>
<dbReference type="InterPro" id="IPR009057">
    <property type="entry name" value="Homeodomain-like_sf"/>
</dbReference>
<dbReference type="Gene3D" id="1.10.10.60">
    <property type="entry name" value="Homeodomain-like"/>
    <property type="match status" value="1"/>
</dbReference>
<accession>A0A0S4L7L7</accession>
<dbReference type="AlphaFoldDB" id="A0A0S4L7L7"/>
<dbReference type="GO" id="GO:0005524">
    <property type="term" value="F:ATP binding"/>
    <property type="evidence" value="ECO:0007669"/>
    <property type="project" value="UniProtKB-KW"/>
</dbReference>
<dbReference type="STRING" id="1742972.COMA1_11291"/>
<feature type="domain" description="Sigma-54 factor interaction" evidence="7">
    <location>
        <begin position="194"/>
        <end position="423"/>
    </location>
</feature>
<keyword evidence="2" id="KW-0067">ATP-binding</keyword>
<evidence type="ECO:0000256" key="1">
    <source>
        <dbReference type="ARBA" id="ARBA00022741"/>
    </source>
</evidence>
<dbReference type="InterPro" id="IPR025944">
    <property type="entry name" value="Sigma_54_int_dom_CS"/>
</dbReference>
<dbReference type="PROSITE" id="PS00675">
    <property type="entry name" value="SIGMA54_INTERACT_1"/>
    <property type="match status" value="1"/>
</dbReference>
<dbReference type="Pfam" id="PF25601">
    <property type="entry name" value="AAA_lid_14"/>
    <property type="match status" value="1"/>
</dbReference>
<dbReference type="PROSITE" id="PS50045">
    <property type="entry name" value="SIGMA54_INTERACT_4"/>
    <property type="match status" value="1"/>
</dbReference>
<dbReference type="SMART" id="SM00382">
    <property type="entry name" value="AAA"/>
    <property type="match status" value="1"/>
</dbReference>
<dbReference type="InterPro" id="IPR025662">
    <property type="entry name" value="Sigma_54_int_dom_ATP-bd_1"/>
</dbReference>
<keyword evidence="5" id="KW-0010">Activator</keyword>
<dbReference type="InterPro" id="IPR029016">
    <property type="entry name" value="GAF-like_dom_sf"/>
</dbReference>
<dbReference type="FunFam" id="1.10.8.60:FF:000014">
    <property type="entry name" value="DNA-binding transcriptional regulator NtrC"/>
    <property type="match status" value="1"/>
</dbReference>
<dbReference type="SMART" id="SM00065">
    <property type="entry name" value="GAF"/>
    <property type="match status" value="1"/>
</dbReference>
<organism evidence="8 9">
    <name type="scientific">Candidatus Nitrospira nitrosa</name>
    <dbReference type="NCBI Taxonomy" id="1742972"/>
    <lineage>
        <taxon>Bacteria</taxon>
        <taxon>Pseudomonadati</taxon>
        <taxon>Nitrospirota</taxon>
        <taxon>Nitrospiria</taxon>
        <taxon>Nitrospirales</taxon>
        <taxon>Nitrospiraceae</taxon>
        <taxon>Nitrospira</taxon>
    </lineage>
</organism>
<evidence type="ECO:0000256" key="4">
    <source>
        <dbReference type="ARBA" id="ARBA00023125"/>
    </source>
</evidence>
<dbReference type="PANTHER" id="PTHR32071">
    <property type="entry name" value="TRANSCRIPTIONAL REGULATORY PROTEIN"/>
    <property type="match status" value="1"/>
</dbReference>
<keyword evidence="4" id="KW-0238">DNA-binding</keyword>
<dbReference type="OrthoDB" id="9802354at2"/>
<dbReference type="Proteomes" id="UP000199032">
    <property type="component" value="Unassembled WGS sequence"/>
</dbReference>
<dbReference type="RefSeq" id="WP_090745288.1">
    <property type="nucleotide sequence ID" value="NZ_CZQA01000001.1"/>
</dbReference>
<dbReference type="Gene3D" id="3.30.450.40">
    <property type="match status" value="1"/>
</dbReference>
<dbReference type="SUPFAM" id="SSF46689">
    <property type="entry name" value="Homeodomain-like"/>
    <property type="match status" value="1"/>
</dbReference>
<evidence type="ECO:0000256" key="3">
    <source>
        <dbReference type="ARBA" id="ARBA00023015"/>
    </source>
</evidence>
<dbReference type="PANTHER" id="PTHR32071:SF21">
    <property type="entry name" value="TRANSCRIPTIONAL REGULATORY PROTEIN FLGR"/>
    <property type="match status" value="1"/>
</dbReference>
<dbReference type="FunFam" id="3.40.50.300:FF:000006">
    <property type="entry name" value="DNA-binding transcriptional regulator NtrC"/>
    <property type="match status" value="1"/>
</dbReference>
<dbReference type="InterPro" id="IPR025943">
    <property type="entry name" value="Sigma_54_int_dom_ATP-bd_2"/>
</dbReference>
<keyword evidence="9" id="KW-1185">Reference proteome</keyword>